<dbReference type="CDD" id="cd05016">
    <property type="entry name" value="SIS_PGI_2"/>
    <property type="match status" value="1"/>
</dbReference>
<dbReference type="NCBIfam" id="NF010697">
    <property type="entry name" value="PRK14097.1"/>
    <property type="match status" value="1"/>
</dbReference>
<gene>
    <name evidence="11" type="primary">pgi</name>
    <name evidence="11" type="ORF">X271_00484</name>
</gene>
<comment type="catalytic activity">
    <reaction evidence="8 9">
        <text>alpha-D-glucose 6-phosphate = beta-D-fructose 6-phosphate</text>
        <dbReference type="Rhea" id="RHEA:11816"/>
        <dbReference type="ChEBI" id="CHEBI:57634"/>
        <dbReference type="ChEBI" id="CHEBI:58225"/>
        <dbReference type="EC" id="5.3.1.9"/>
    </reaction>
</comment>
<dbReference type="HOGENOM" id="CLU_037303_0_1_14"/>
<evidence type="ECO:0000256" key="7">
    <source>
        <dbReference type="ARBA" id="ARBA00023235"/>
    </source>
</evidence>
<dbReference type="Proteomes" id="UP000019450">
    <property type="component" value="Chromosome"/>
</dbReference>
<evidence type="ECO:0000256" key="10">
    <source>
        <dbReference type="SAM" id="Phobius"/>
    </source>
</evidence>
<evidence type="ECO:0000256" key="2">
    <source>
        <dbReference type="ARBA" id="ARBA00006604"/>
    </source>
</evidence>
<evidence type="ECO:0000256" key="4">
    <source>
        <dbReference type="ARBA" id="ARBA00022432"/>
    </source>
</evidence>
<dbReference type="UniPathway" id="UPA00109">
    <property type="reaction ID" value="UER00181"/>
</dbReference>
<keyword evidence="4 9" id="KW-0312">Gluconeogenesis</keyword>
<comment type="pathway">
    <text evidence="1 9">Carbohydrate degradation; glycolysis; D-glyceraldehyde 3-phosphate and glycerone phosphate from D-glucose: step 2/4.</text>
</comment>
<organism evidence="11 12">
    <name type="scientific">Candidatus Hepatoplasma crinochetorum Av</name>
    <dbReference type="NCBI Taxonomy" id="1427984"/>
    <lineage>
        <taxon>Bacteria</taxon>
        <taxon>Bacillati</taxon>
        <taxon>Mycoplasmatota</taxon>
        <taxon>Mollicutes</taxon>
        <taxon>Candidatus Hepatoplasmataceae</taxon>
        <taxon>Candidatus Hepatoplasma</taxon>
    </lineage>
</organism>
<dbReference type="GO" id="GO:0005829">
    <property type="term" value="C:cytosol"/>
    <property type="evidence" value="ECO:0007669"/>
    <property type="project" value="TreeGrafter"/>
</dbReference>
<feature type="transmembrane region" description="Helical" evidence="10">
    <location>
        <begin position="385"/>
        <end position="401"/>
    </location>
</feature>
<evidence type="ECO:0000256" key="8">
    <source>
        <dbReference type="ARBA" id="ARBA00029321"/>
    </source>
</evidence>
<evidence type="ECO:0000256" key="1">
    <source>
        <dbReference type="ARBA" id="ARBA00004926"/>
    </source>
</evidence>
<comment type="similarity">
    <text evidence="2 9">Belongs to the GPI family.</text>
</comment>
<name>W8GFM9_9MOLU</name>
<sequence length="426" mass="49093">MIKLNLKNSKIEKKIYSYQSKVNTIHQMIINRTGQGNEMLDWYNWAKTITNTEINAINFKIKNLKTINKVDTLLVLGIGGSYLGAKTGIDFINGSLRANNKVIFAGINLSSNYYKQIEEKLKNKNWAICVISKSGKTIEPAIAFRYFRNLLEKKIGKAKMKDFIVVITDRKKGLLNNFVEKYNYQKFIIPDGIGGRFSGITSVGLFPMAFAGINIKELLEGIKLAMDDFKNSNLKENIAYQYAVARNILYKKRLTSEIFVTYNEDFIMLGEWLKQLFGESEGKEGKGLFPNSVNYTRDLHSLGQFIQEGKRTFFETTIWQEYEDQDVKITKEDLDLDQLNYLEGKTIDYINKQVLKGVLKAHTRDGNIANIIISFNKNDEKTLGYLWYFFFIAVTCSGYLLKINPFNQPGVEIYKKHLLENLKFKK</sequence>
<evidence type="ECO:0000313" key="11">
    <source>
        <dbReference type="EMBL" id="AHK22589.1"/>
    </source>
</evidence>
<dbReference type="PROSITE" id="PS00174">
    <property type="entry name" value="P_GLUCOSE_ISOMERASE_2"/>
    <property type="match status" value="1"/>
</dbReference>
<proteinExistence type="inferred from homology"/>
<dbReference type="GO" id="GO:0006096">
    <property type="term" value="P:glycolytic process"/>
    <property type="evidence" value="ECO:0007669"/>
    <property type="project" value="UniProtKB-UniPathway"/>
</dbReference>
<dbReference type="InterPro" id="IPR018189">
    <property type="entry name" value="Phosphoglucose_isomerase_CS"/>
</dbReference>
<dbReference type="PANTHER" id="PTHR11469:SF1">
    <property type="entry name" value="GLUCOSE-6-PHOSPHATE ISOMERASE"/>
    <property type="match status" value="1"/>
</dbReference>
<dbReference type="GO" id="GO:0097367">
    <property type="term" value="F:carbohydrate derivative binding"/>
    <property type="evidence" value="ECO:0007669"/>
    <property type="project" value="InterPro"/>
</dbReference>
<dbReference type="PROSITE" id="PS51463">
    <property type="entry name" value="P_GLUCOSE_ISOMERASE_3"/>
    <property type="match status" value="1"/>
</dbReference>
<dbReference type="SUPFAM" id="SSF53697">
    <property type="entry name" value="SIS domain"/>
    <property type="match status" value="1"/>
</dbReference>
<dbReference type="GO" id="GO:0006094">
    <property type="term" value="P:gluconeogenesis"/>
    <property type="evidence" value="ECO:0007669"/>
    <property type="project" value="UniProtKB-KW"/>
</dbReference>
<dbReference type="GO" id="GO:0048029">
    <property type="term" value="F:monosaccharide binding"/>
    <property type="evidence" value="ECO:0007669"/>
    <property type="project" value="TreeGrafter"/>
</dbReference>
<dbReference type="GO" id="GO:0004347">
    <property type="term" value="F:glucose-6-phosphate isomerase activity"/>
    <property type="evidence" value="ECO:0007669"/>
    <property type="project" value="UniProtKB-EC"/>
</dbReference>
<dbReference type="Pfam" id="PF00342">
    <property type="entry name" value="PGI"/>
    <property type="match status" value="1"/>
</dbReference>
<dbReference type="FunFam" id="3.40.50.10490:FF:000016">
    <property type="entry name" value="Glucose-6-phosphate isomerase"/>
    <property type="match status" value="1"/>
</dbReference>
<keyword evidence="10" id="KW-0812">Transmembrane</keyword>
<dbReference type="PATRIC" id="fig|1427984.3.peg.470"/>
<protein>
    <recommendedName>
        <fullName evidence="3 9">Glucose-6-phosphate isomerase</fullName>
        <ecNumber evidence="3 9">5.3.1.9</ecNumber>
    </recommendedName>
</protein>
<dbReference type="AlphaFoldDB" id="W8GFM9"/>
<evidence type="ECO:0000313" key="12">
    <source>
        <dbReference type="Proteomes" id="UP000019450"/>
    </source>
</evidence>
<keyword evidence="7 9" id="KW-0413">Isomerase</keyword>
<dbReference type="OrthoDB" id="140919at2"/>
<evidence type="ECO:0000256" key="5">
    <source>
        <dbReference type="ARBA" id="ARBA00022490"/>
    </source>
</evidence>
<dbReference type="RefSeq" id="WP_025208877.1">
    <property type="nucleotide sequence ID" value="NZ_CP006932.1"/>
</dbReference>
<keyword evidence="10" id="KW-1133">Transmembrane helix</keyword>
<dbReference type="KEGG" id="hcr:X271_00484"/>
<dbReference type="eggNOG" id="COG0166">
    <property type="taxonomic scope" value="Bacteria"/>
</dbReference>
<evidence type="ECO:0000256" key="3">
    <source>
        <dbReference type="ARBA" id="ARBA00011952"/>
    </source>
</evidence>
<dbReference type="InterPro" id="IPR035476">
    <property type="entry name" value="SIS_PGI_1"/>
</dbReference>
<dbReference type="InterPro" id="IPR001672">
    <property type="entry name" value="G6P_Isomerase"/>
</dbReference>
<dbReference type="GO" id="GO:0051156">
    <property type="term" value="P:glucose 6-phosphate metabolic process"/>
    <property type="evidence" value="ECO:0007669"/>
    <property type="project" value="TreeGrafter"/>
</dbReference>
<keyword evidence="12" id="KW-1185">Reference proteome</keyword>
<accession>W8GFM9</accession>
<dbReference type="CDD" id="cd05015">
    <property type="entry name" value="SIS_PGI_1"/>
    <property type="match status" value="1"/>
</dbReference>
<evidence type="ECO:0000256" key="9">
    <source>
        <dbReference type="RuleBase" id="RU000612"/>
    </source>
</evidence>
<dbReference type="InterPro" id="IPR035482">
    <property type="entry name" value="SIS_PGI_2"/>
</dbReference>
<dbReference type="PRINTS" id="PR00662">
    <property type="entry name" value="G6PISOMERASE"/>
</dbReference>
<keyword evidence="5" id="KW-0963">Cytoplasm</keyword>
<dbReference type="EC" id="5.3.1.9" evidence="3 9"/>
<evidence type="ECO:0000256" key="6">
    <source>
        <dbReference type="ARBA" id="ARBA00023152"/>
    </source>
</evidence>
<dbReference type="InterPro" id="IPR046348">
    <property type="entry name" value="SIS_dom_sf"/>
</dbReference>
<dbReference type="PANTHER" id="PTHR11469">
    <property type="entry name" value="GLUCOSE-6-PHOSPHATE ISOMERASE"/>
    <property type="match status" value="1"/>
</dbReference>
<dbReference type="STRING" id="1427984.X271_00484"/>
<keyword evidence="10" id="KW-0472">Membrane</keyword>
<keyword evidence="6 9" id="KW-0324">Glycolysis</keyword>
<dbReference type="Gene3D" id="3.40.50.10490">
    <property type="entry name" value="Glucose-6-phosphate isomerase like protein, domain 1"/>
    <property type="match status" value="2"/>
</dbReference>
<dbReference type="EMBL" id="CP006932">
    <property type="protein sequence ID" value="AHK22589.1"/>
    <property type="molecule type" value="Genomic_DNA"/>
</dbReference>
<reference evidence="11 12" key="1">
    <citation type="journal article" date="2014" name="Genome Biol. Evol.">
        <title>Phylogenomics of "Candidatus Hepatoplasma crinochetorum," a Lineage of Mollicutes Associated with Noninsect Arthropods.</title>
        <authorList>
            <person name="Leclercq S."/>
            <person name="Dittmer J."/>
            <person name="Bouchon D."/>
            <person name="Cordaux R."/>
        </authorList>
    </citation>
    <scope>NUCLEOTIDE SEQUENCE [LARGE SCALE GENOMIC DNA]</scope>
    <source>
        <strain evidence="11 12">Av</strain>
    </source>
</reference>